<dbReference type="RefSeq" id="WP_375517073.1">
    <property type="nucleotide sequence ID" value="NZ_JBHILI010000005.1"/>
</dbReference>
<dbReference type="NCBIfam" id="NF012200">
    <property type="entry name" value="choice_anch_D"/>
    <property type="match status" value="3"/>
</dbReference>
<protein>
    <submittedName>
        <fullName evidence="7">Choice-of-anchor D domain-containing protein</fullName>
    </submittedName>
</protein>
<evidence type="ECO:0000259" key="6">
    <source>
        <dbReference type="Pfam" id="PF22544"/>
    </source>
</evidence>
<evidence type="ECO:0000256" key="1">
    <source>
        <dbReference type="ARBA" id="ARBA00004138"/>
    </source>
</evidence>
<dbReference type="Pfam" id="PF22544">
    <property type="entry name" value="HYDIN_VesB_CFA65-like_Ig"/>
    <property type="match status" value="1"/>
</dbReference>
<dbReference type="EMBL" id="JBHILJ010000004">
    <property type="protein sequence ID" value="MFB5736850.1"/>
    <property type="molecule type" value="Genomic_DNA"/>
</dbReference>
<evidence type="ECO:0000256" key="3">
    <source>
        <dbReference type="ARBA" id="ARBA00022490"/>
    </source>
</evidence>
<proteinExistence type="predicted"/>
<name>A0ABV5BNF0_9LEPT</name>
<dbReference type="Proteomes" id="UP001580391">
    <property type="component" value="Unassembled WGS sequence"/>
</dbReference>
<comment type="subcellular location">
    <subcellularLocation>
        <location evidence="1">Cell projection</location>
        <location evidence="1">Cilium</location>
    </subcellularLocation>
    <subcellularLocation>
        <location evidence="2">Cytoplasm</location>
    </subcellularLocation>
</comment>
<reference evidence="7 8" key="1">
    <citation type="submission" date="2024-09" db="EMBL/GenBank/DDBJ databases">
        <title>Taxonomic and Genotyping Characterization of Leptospira Strains isolated from Multiple Sources in Colombia highlights the importance of intermediate species.</title>
        <authorList>
            <person name="Torres Higuera L."/>
            <person name="Rojas Tapias D."/>
            <person name="Jimenez Velasquez S."/>
            <person name="Renjifo Ibanez C."/>
        </authorList>
    </citation>
    <scope>NUCLEOTIDE SEQUENCE [LARGE SCALE GENOMIC DNA]</scope>
    <source>
        <strain evidence="7 8">Lep080</strain>
    </source>
</reference>
<organism evidence="7 8">
    <name type="scientific">Leptospira wolffii</name>
    <dbReference type="NCBI Taxonomy" id="409998"/>
    <lineage>
        <taxon>Bacteria</taxon>
        <taxon>Pseudomonadati</taxon>
        <taxon>Spirochaetota</taxon>
        <taxon>Spirochaetia</taxon>
        <taxon>Leptospirales</taxon>
        <taxon>Leptospiraceae</taxon>
        <taxon>Leptospira</taxon>
    </lineage>
</organism>
<evidence type="ECO:0000313" key="7">
    <source>
        <dbReference type="EMBL" id="MFB5736850.1"/>
    </source>
</evidence>
<evidence type="ECO:0000256" key="5">
    <source>
        <dbReference type="ARBA" id="ARBA00023273"/>
    </source>
</evidence>
<accession>A0ABV5BNF0</accession>
<dbReference type="InterPro" id="IPR053879">
    <property type="entry name" value="HYDIN_VesB_CFA65-like_Ig"/>
</dbReference>
<evidence type="ECO:0000313" key="8">
    <source>
        <dbReference type="Proteomes" id="UP001580391"/>
    </source>
</evidence>
<keyword evidence="8" id="KW-1185">Reference proteome</keyword>
<dbReference type="Gene3D" id="2.60.40.10">
    <property type="entry name" value="Immunoglobulins"/>
    <property type="match status" value="3"/>
</dbReference>
<keyword evidence="3" id="KW-0963">Cytoplasm</keyword>
<feature type="domain" description="HYDIN/VesB/CFA65-like Ig-like" evidence="6">
    <location>
        <begin position="313"/>
        <end position="401"/>
    </location>
</feature>
<comment type="caution">
    <text evidence="7">The sequence shown here is derived from an EMBL/GenBank/DDBJ whole genome shotgun (WGS) entry which is preliminary data.</text>
</comment>
<keyword evidence="4" id="KW-0969">Cilium</keyword>
<sequence length="501" mass="51744">MRSRYFRFLFLASLSPFFLFGNCGGGGGKGPLLFFSSPSGINGIYVKDSKGGSYPSGSTLSLGSTLANSSASPITLTLENPSASTVNLTGSPNVSKSGVYSNQYSVTTAASSSINSGDTTTFQLTFSPTSEGVKSAYLLIPSDDPNVGTYILYLIGTGTNTPAPSIEVSDGNLRLASGNSYANFYALSSGSASRNFTIKNSGLLNLTVTNIEVVSGTSVFSTNGPTFTLSPGQSKTFSISFTPGGIGLTVGSLQIQSNDPNQGTFTLGLSGTGTSGPVPQISVTYTDENGINRDISTSSGFSYSFGSVFPSVISASKSITIRNLGTANLDLSGSPVSVNGTNFNEFLWSQPGLTSLAPNASTTFTVQFIPLNVGSKTATLTLSTTTGDAGSSSSSTLTLTGTGGQRDIIATWAQAKEKAVHMASGGYRVCYKKGATFSTEGTADVCSDVLYSGGPFTPNFKILTVQFPGTWFVRVKSFSTYNSTGSDFSPVMSAVVNTPGY</sequence>
<gene>
    <name evidence="7" type="ORF">ACE5IX_10045</name>
</gene>
<evidence type="ECO:0000256" key="4">
    <source>
        <dbReference type="ARBA" id="ARBA00023069"/>
    </source>
</evidence>
<dbReference type="InterPro" id="IPR013783">
    <property type="entry name" value="Ig-like_fold"/>
</dbReference>
<evidence type="ECO:0000256" key="2">
    <source>
        <dbReference type="ARBA" id="ARBA00004496"/>
    </source>
</evidence>
<keyword evidence="5" id="KW-0966">Cell projection</keyword>